<dbReference type="Gene3D" id="3.10.120.10">
    <property type="entry name" value="Cytochrome b5-like heme/steroid binding domain"/>
    <property type="match status" value="1"/>
</dbReference>
<evidence type="ECO:0000313" key="9">
    <source>
        <dbReference type="Proteomes" id="UP001642483"/>
    </source>
</evidence>
<dbReference type="SMART" id="SM01117">
    <property type="entry name" value="Cyt-b5"/>
    <property type="match status" value="1"/>
</dbReference>
<feature type="domain" description="Cytochrome b5 heme-binding" evidence="7">
    <location>
        <begin position="77"/>
        <end position="174"/>
    </location>
</feature>
<feature type="signal peptide" evidence="6">
    <location>
        <begin position="1"/>
        <end position="18"/>
    </location>
</feature>
<keyword evidence="6" id="KW-0732">Signal</keyword>
<evidence type="ECO:0000256" key="6">
    <source>
        <dbReference type="SAM" id="SignalP"/>
    </source>
</evidence>
<protein>
    <recommendedName>
        <fullName evidence="3">Neuferricin</fullName>
    </recommendedName>
    <alternativeName>
        <fullName evidence="4">Cytochrome b5 domain-containing protein 2</fullName>
    </alternativeName>
</protein>
<evidence type="ECO:0000313" key="8">
    <source>
        <dbReference type="EMBL" id="CAK8680298.1"/>
    </source>
</evidence>
<dbReference type="SUPFAM" id="SSF55856">
    <property type="entry name" value="Cytochrome b5-like heme/steroid binding domain"/>
    <property type="match status" value="1"/>
</dbReference>
<dbReference type="EMBL" id="CAWYQH010000068">
    <property type="protein sequence ID" value="CAK8680298.1"/>
    <property type="molecule type" value="Genomic_DNA"/>
</dbReference>
<reference evidence="8 9" key="1">
    <citation type="submission" date="2024-02" db="EMBL/GenBank/DDBJ databases">
        <authorList>
            <person name="Daric V."/>
            <person name="Darras S."/>
        </authorList>
    </citation>
    <scope>NUCLEOTIDE SEQUENCE [LARGE SCALE GENOMIC DNA]</scope>
</reference>
<feature type="chain" id="PRO_5045947331" description="Neuferricin" evidence="6">
    <location>
        <begin position="19"/>
        <end position="304"/>
    </location>
</feature>
<gene>
    <name evidence="8" type="ORF">CVLEPA_LOCUS10566</name>
</gene>
<feature type="region of interest" description="Disordered" evidence="5">
    <location>
        <begin position="263"/>
        <end position="304"/>
    </location>
</feature>
<comment type="similarity">
    <text evidence="2">Belongs to the cytochrome b5 family. MAPR subfamily.</text>
</comment>
<dbReference type="InterPro" id="IPR001199">
    <property type="entry name" value="Cyt_B5-like_heme/steroid-bd"/>
</dbReference>
<comment type="function">
    <text evidence="1">Heme-binding protein which promotes neuronal but not astrocyte differentiation.</text>
</comment>
<accession>A0ABP0FQP0</accession>
<comment type="caution">
    <text evidence="8">The sequence shown here is derived from an EMBL/GenBank/DDBJ whole genome shotgun (WGS) entry which is preliminary data.</text>
</comment>
<evidence type="ECO:0000256" key="1">
    <source>
        <dbReference type="ARBA" id="ARBA00037690"/>
    </source>
</evidence>
<keyword evidence="9" id="KW-1185">Reference proteome</keyword>
<evidence type="ECO:0000256" key="2">
    <source>
        <dbReference type="ARBA" id="ARBA00038357"/>
    </source>
</evidence>
<dbReference type="PANTHER" id="PTHR10281">
    <property type="entry name" value="MEMBRANE-ASSOCIATED PROGESTERONE RECEPTOR COMPONENT-RELATED"/>
    <property type="match status" value="1"/>
</dbReference>
<evidence type="ECO:0000256" key="5">
    <source>
        <dbReference type="SAM" id="MobiDB-lite"/>
    </source>
</evidence>
<dbReference type="Pfam" id="PF00173">
    <property type="entry name" value="Cyt-b5"/>
    <property type="match status" value="1"/>
</dbReference>
<evidence type="ECO:0000256" key="3">
    <source>
        <dbReference type="ARBA" id="ARBA00039568"/>
    </source>
</evidence>
<organism evidence="8 9">
    <name type="scientific">Clavelina lepadiformis</name>
    <name type="common">Light-bulb sea squirt</name>
    <name type="synonym">Ascidia lepadiformis</name>
    <dbReference type="NCBI Taxonomy" id="159417"/>
    <lineage>
        <taxon>Eukaryota</taxon>
        <taxon>Metazoa</taxon>
        <taxon>Chordata</taxon>
        <taxon>Tunicata</taxon>
        <taxon>Ascidiacea</taxon>
        <taxon>Aplousobranchia</taxon>
        <taxon>Clavelinidae</taxon>
        <taxon>Clavelina</taxon>
    </lineage>
</organism>
<dbReference type="InterPro" id="IPR036400">
    <property type="entry name" value="Cyt_B5-like_heme/steroid_sf"/>
</dbReference>
<sequence>MSCMKISFLVLLISLSLGYFYGDKIHSIVPRHVLKEIESFVPSEVMAWWHGHQAKPATPEKITEKVDQAKKSEPHLFTKEELWKYYRGDKGSKGLYLAFMGKVYDVSAGKTSYQPGGGYDFFAGRDGTKGFVTGDFSDEGLTDVLDGLDENMFGGFKEWQTFYATTYKFIGFLIGNFYDKNGQPTAALKNAESKIKSAMDVEKKRKEESKKYPMCNSESSAAKGSRVWCSNRSGGVERDWVGVPRLYHAPGATHARCACVRNTGPPTEGKDMGKNTGDLNSPYMKEYKNCKPDSPSCVTVPPRS</sequence>
<name>A0ABP0FQP0_CLALP</name>
<dbReference type="Proteomes" id="UP001642483">
    <property type="component" value="Unassembled WGS sequence"/>
</dbReference>
<dbReference type="PANTHER" id="PTHR10281:SF4">
    <property type="entry name" value="NEUFERRICIN"/>
    <property type="match status" value="1"/>
</dbReference>
<evidence type="ECO:0000256" key="4">
    <source>
        <dbReference type="ARBA" id="ARBA00042241"/>
    </source>
</evidence>
<evidence type="ECO:0000259" key="7">
    <source>
        <dbReference type="SMART" id="SM01117"/>
    </source>
</evidence>
<dbReference type="InterPro" id="IPR050577">
    <property type="entry name" value="MAPR/NEUFC/NENF-like"/>
</dbReference>
<proteinExistence type="inferred from homology"/>